<dbReference type="EMBL" id="KB007974">
    <property type="protein sequence ID" value="ELR17265.1"/>
    <property type="molecule type" value="Genomic_DNA"/>
</dbReference>
<protein>
    <submittedName>
        <fullName evidence="3">Uncharacterized protein</fullName>
    </submittedName>
</protein>
<proteinExistence type="inferred from homology"/>
<dbReference type="STRING" id="1257118.L8GW85"/>
<accession>L8GW85</accession>
<dbReference type="InterPro" id="IPR011990">
    <property type="entry name" value="TPR-like_helical_dom_sf"/>
</dbReference>
<dbReference type="Gene3D" id="1.25.40.1040">
    <property type="match status" value="1"/>
</dbReference>
<comment type="similarity">
    <text evidence="1">Belongs to the MDM20/NAA25 family.</text>
</comment>
<dbReference type="OrthoDB" id="19136at2759"/>
<dbReference type="Proteomes" id="UP000011083">
    <property type="component" value="Unassembled WGS sequence"/>
</dbReference>
<organism evidence="3 4">
    <name type="scientific">Acanthamoeba castellanii (strain ATCC 30010 / Neff)</name>
    <dbReference type="NCBI Taxonomy" id="1257118"/>
    <lineage>
        <taxon>Eukaryota</taxon>
        <taxon>Amoebozoa</taxon>
        <taxon>Discosea</taxon>
        <taxon>Longamoebia</taxon>
        <taxon>Centramoebida</taxon>
        <taxon>Acanthamoebidae</taxon>
        <taxon>Acanthamoeba</taxon>
    </lineage>
</organism>
<keyword evidence="4" id="KW-1185">Reference proteome</keyword>
<dbReference type="InterPro" id="IPR019183">
    <property type="entry name" value="NAA25_NatB_aux_su"/>
</dbReference>
<dbReference type="PANTHER" id="PTHR22767">
    <property type="entry name" value="N-TERMINAL ACETYLTRANSFERASE-RELATED"/>
    <property type="match status" value="1"/>
</dbReference>
<feature type="compositionally biased region" description="Low complexity" evidence="2">
    <location>
        <begin position="711"/>
        <end position="725"/>
    </location>
</feature>
<reference evidence="3 4" key="1">
    <citation type="journal article" date="2013" name="Genome Biol.">
        <title>Genome of Acanthamoeba castellanii highlights extensive lateral gene transfer and early evolution of tyrosine kinase signaling.</title>
        <authorList>
            <person name="Clarke M."/>
            <person name="Lohan A.J."/>
            <person name="Liu B."/>
            <person name="Lagkouvardos I."/>
            <person name="Roy S."/>
            <person name="Zafar N."/>
            <person name="Bertelli C."/>
            <person name="Schilde C."/>
            <person name="Kianianmomeni A."/>
            <person name="Burglin T.R."/>
            <person name="Frech C."/>
            <person name="Turcotte B."/>
            <person name="Kopec K.O."/>
            <person name="Synnott J.M."/>
            <person name="Choo C."/>
            <person name="Paponov I."/>
            <person name="Finkler A."/>
            <person name="Soon Heng Tan C."/>
            <person name="Hutchins A.P."/>
            <person name="Weinmeier T."/>
            <person name="Rattei T."/>
            <person name="Chu J.S."/>
            <person name="Gimenez G."/>
            <person name="Irimia M."/>
            <person name="Rigden D.J."/>
            <person name="Fitzpatrick D.A."/>
            <person name="Lorenzo-Morales J."/>
            <person name="Bateman A."/>
            <person name="Chiu C.H."/>
            <person name="Tang P."/>
            <person name="Hegemann P."/>
            <person name="Fromm H."/>
            <person name="Raoult D."/>
            <person name="Greub G."/>
            <person name="Miranda-Saavedra D."/>
            <person name="Chen N."/>
            <person name="Nash P."/>
            <person name="Ginger M.L."/>
            <person name="Horn M."/>
            <person name="Schaap P."/>
            <person name="Caler L."/>
            <person name="Loftus B."/>
        </authorList>
    </citation>
    <scope>NUCLEOTIDE SEQUENCE [LARGE SCALE GENOMIC DNA]</scope>
    <source>
        <strain evidence="3 4">Neff</strain>
    </source>
</reference>
<name>L8GW85_ACACF</name>
<dbReference type="KEGG" id="acan:ACA1_059820"/>
<dbReference type="Pfam" id="PF09797">
    <property type="entry name" value="NatB_MDM20"/>
    <property type="match status" value="2"/>
</dbReference>
<feature type="region of interest" description="Disordered" evidence="2">
    <location>
        <begin position="711"/>
        <end position="738"/>
    </location>
</feature>
<dbReference type="AlphaFoldDB" id="L8GW85"/>
<dbReference type="GeneID" id="14917861"/>
<dbReference type="OMA" id="RLEACAW"/>
<feature type="region of interest" description="Disordered" evidence="2">
    <location>
        <begin position="654"/>
        <end position="683"/>
    </location>
</feature>
<dbReference type="SUPFAM" id="SSF48452">
    <property type="entry name" value="TPR-like"/>
    <property type="match status" value="1"/>
</dbReference>
<gene>
    <name evidence="3" type="ORF">ACA1_059820</name>
</gene>
<dbReference type="PANTHER" id="PTHR22767:SF3">
    <property type="entry name" value="N-ALPHA-ACETYLTRANSFERASE 25, NATB AUXILIARY SUBUNIT"/>
    <property type="match status" value="1"/>
</dbReference>
<dbReference type="RefSeq" id="XP_004339278.1">
    <property type="nucleotide sequence ID" value="XM_004339230.1"/>
</dbReference>
<dbReference type="GO" id="GO:0031416">
    <property type="term" value="C:NatB complex"/>
    <property type="evidence" value="ECO:0007669"/>
    <property type="project" value="TreeGrafter"/>
</dbReference>
<evidence type="ECO:0000313" key="4">
    <source>
        <dbReference type="Proteomes" id="UP000011083"/>
    </source>
</evidence>
<evidence type="ECO:0000256" key="1">
    <source>
        <dbReference type="ARBA" id="ARBA00006298"/>
    </source>
</evidence>
<dbReference type="VEuPathDB" id="AmoebaDB:ACA1_059820"/>
<evidence type="ECO:0000256" key="2">
    <source>
        <dbReference type="SAM" id="MobiDB-lite"/>
    </source>
</evidence>
<sequence>MAAVQRALKAAKEAEARSYNERRSLSKVYETLDAGLPQQALKLVVTYLKKHPESQMARAIKALVHNDLAQKEEAYAICQEVLAESPNDDAVIHPLRLTLVRLGRGYEMRRLYEQLATAEPQNRRLARLVFFACAKEGDFKSQQAAAMKLYKLKEKEKYFYWSITSNFLLAGGRPFVQDGEVQRLGKTVADGTAVQPATDARMLALSEMLLKKRFGAKAPAQLGVFLLYLSILTSQGKYKEAEESLRADSSFASLFKEEHVRLKYHGRVCGQLGMWDNVLQIYKGLLVSQQPDDWGYAKNYLNALFNLRTTESADQSAARLEEALAFFRQLQSDNPRLRGPFLSEVELEHRLLEDKVKTDDAHLKALLVAYFKRFGSKPVCYYDIGRYIVALEGGREEAQQEAFIDLLRATVESLPADASPEAKERWYTAQATIEKFRRRLGLHSRLSLEGIETEIGPGEDLALLAGHLMLDAYRQGGDVGYVVAGAAILEACLRGSKYNFQAKVLLIQFYRLLDAATAAHDLYTSLEVKYIQHDTVSHLIMDILITHGLTSEALKVCSNIRHFHEVKTREPYKSENYHKVTEMMEFGDQLRRSQQLAVTRTEELHLLLGTQADTRALLPVTASRFVVGVPPHAEALVTDEQAAAELSHNQDPVIVEWDPPSTAHPASDGLASSADMGSGRSSVDEQKRWLRVRSLVAKALHRLVALAHASAPAPEAAPAQPAPQKGKGKAPEPPKPAVVAAPVDKPALLASARDALRQLGELLPVVLSLEGTAAFSLEAEDAAVDLNGAKTDVRAWQLVWRVFRTFAVVAQLVVSVAENKVEEQTMHEAIKRLQALPAQFEGVAQHVLGELEPAGTQAGGFNGAALREACFVVVQLSAWTAALFQAWSAAFPAKQRRKNHPANSVQEAKAPLTEGAAAIARSLESVGALLKKRLGDAATLKPALPSSTLADLSTAFHQKEVTECTAEVQKKVTQSWQESLKSLTALAQQRVTTLQQAAKC</sequence>
<evidence type="ECO:0000313" key="3">
    <source>
        <dbReference type="EMBL" id="ELR17265.1"/>
    </source>
</evidence>